<protein>
    <submittedName>
        <fullName evidence="3">Selenocysteine lyase/cysteine desulfurase</fullName>
    </submittedName>
</protein>
<reference evidence="3 4" key="1">
    <citation type="journal article" date="2015" name="Stand. Genomic Sci.">
        <title>Genomic Encyclopedia of Bacterial and Archaeal Type Strains, Phase III: the genomes of soil and plant-associated and newly described type strains.</title>
        <authorList>
            <person name="Whitman W.B."/>
            <person name="Woyke T."/>
            <person name="Klenk H.P."/>
            <person name="Zhou Y."/>
            <person name="Lilburn T.G."/>
            <person name="Beck B.J."/>
            <person name="De Vos P."/>
            <person name="Vandamme P."/>
            <person name="Eisen J.A."/>
            <person name="Garrity G."/>
            <person name="Hugenholtz P."/>
            <person name="Kyrpides N.C."/>
        </authorList>
    </citation>
    <scope>NUCLEOTIDE SEQUENCE [LARGE SCALE GENOMIC DNA]</scope>
    <source>
        <strain evidence="3 4">CGMCC 1.5364</strain>
    </source>
</reference>
<dbReference type="Proteomes" id="UP000316225">
    <property type="component" value="Unassembled WGS sequence"/>
</dbReference>
<accession>A0A562NFY3</accession>
<evidence type="ECO:0000313" key="3">
    <source>
        <dbReference type="EMBL" id="TWI30988.1"/>
    </source>
</evidence>
<dbReference type="AlphaFoldDB" id="A0A562NFY3"/>
<sequence length="467" mass="49588">MSAFQSFLDRLGDDALASVQAGLIGHDAVIQGPFGPRRMIYADYVASGRALRQVEEWIMAEVLPWYANSHTEASHCGGMMTRLRRAARQAIRDCCHATGDHAVIFTGSGATAGLNRLVHLLAVGPGTTVLIGPYEHHSNILPWRESGATVIEIPEAATGGPDMAALDEALAGAEGPVVGAFSAASNVTGILCDVAAVTARLKAAGAKVIWDYAGGAPYLPIDLGLGMDAVVLSPHKFIGGPGASGVMILRRDAVMTQVPTLPGGGTVRFVSPEGHDYATNVEAREEGGTPNVLGDIRAALALLLKDRVGQDRISARHEAWLHRGMTRLKAHPRIELLGNTDCPRLPILSLRIRDGHGGYIHQQLITRMLSDLHGVQARGGCACAGPYVHRLLGLGPKQSQQLRAAILAGEEIQKPGFVRLNLCWAADQAEIDAILNAVCDLADRAPAYLQHYHCDQATAIFTPLAAE</sequence>
<dbReference type="SUPFAM" id="SSF53383">
    <property type="entry name" value="PLP-dependent transferases"/>
    <property type="match status" value="1"/>
</dbReference>
<evidence type="ECO:0000313" key="4">
    <source>
        <dbReference type="Proteomes" id="UP000316225"/>
    </source>
</evidence>
<dbReference type="Gene3D" id="3.40.640.10">
    <property type="entry name" value="Type I PLP-dependent aspartate aminotransferase-like (Major domain)"/>
    <property type="match status" value="1"/>
</dbReference>
<proteinExistence type="predicted"/>
<name>A0A562NFY3_9RHOB</name>
<dbReference type="OrthoDB" id="9804366at2"/>
<dbReference type="EMBL" id="VLKU01000011">
    <property type="protein sequence ID" value="TWI30988.1"/>
    <property type="molecule type" value="Genomic_DNA"/>
</dbReference>
<dbReference type="InterPro" id="IPR000192">
    <property type="entry name" value="Aminotrans_V_dom"/>
</dbReference>
<gene>
    <name evidence="3" type="ORF">IQ24_03213</name>
</gene>
<dbReference type="Gene3D" id="3.90.1150.10">
    <property type="entry name" value="Aspartate Aminotransferase, domain 1"/>
    <property type="match status" value="1"/>
</dbReference>
<dbReference type="PANTHER" id="PTHR43686:SF1">
    <property type="entry name" value="AMINOTRAN_5 DOMAIN-CONTAINING PROTEIN"/>
    <property type="match status" value="1"/>
</dbReference>
<evidence type="ECO:0000259" key="2">
    <source>
        <dbReference type="Pfam" id="PF00266"/>
    </source>
</evidence>
<dbReference type="GO" id="GO:0016829">
    <property type="term" value="F:lyase activity"/>
    <property type="evidence" value="ECO:0007669"/>
    <property type="project" value="UniProtKB-KW"/>
</dbReference>
<dbReference type="RefSeq" id="WP_145399299.1">
    <property type="nucleotide sequence ID" value="NZ_VLKU01000011.1"/>
</dbReference>
<dbReference type="Pfam" id="PF00266">
    <property type="entry name" value="Aminotran_5"/>
    <property type="match status" value="1"/>
</dbReference>
<keyword evidence="3" id="KW-0456">Lyase</keyword>
<dbReference type="InterPro" id="IPR015421">
    <property type="entry name" value="PyrdxlP-dep_Trfase_major"/>
</dbReference>
<dbReference type="InterPro" id="IPR015422">
    <property type="entry name" value="PyrdxlP-dep_Trfase_small"/>
</dbReference>
<comment type="caution">
    <text evidence="3">The sequence shown here is derived from an EMBL/GenBank/DDBJ whole genome shotgun (WGS) entry which is preliminary data.</text>
</comment>
<dbReference type="PANTHER" id="PTHR43686">
    <property type="entry name" value="SULFURTRANSFERASE-RELATED"/>
    <property type="match status" value="1"/>
</dbReference>
<organism evidence="3 4">
    <name type="scientific">Paracoccus sulfuroxidans</name>
    <dbReference type="NCBI Taxonomy" id="384678"/>
    <lineage>
        <taxon>Bacteria</taxon>
        <taxon>Pseudomonadati</taxon>
        <taxon>Pseudomonadota</taxon>
        <taxon>Alphaproteobacteria</taxon>
        <taxon>Rhodobacterales</taxon>
        <taxon>Paracoccaceae</taxon>
        <taxon>Paracoccus</taxon>
    </lineage>
</organism>
<keyword evidence="4" id="KW-1185">Reference proteome</keyword>
<feature type="domain" description="Aminotransferase class V" evidence="2">
    <location>
        <begin position="40"/>
        <end position="433"/>
    </location>
</feature>
<evidence type="ECO:0000256" key="1">
    <source>
        <dbReference type="ARBA" id="ARBA00022898"/>
    </source>
</evidence>
<keyword evidence="1" id="KW-0663">Pyridoxal phosphate</keyword>
<dbReference type="InterPro" id="IPR015424">
    <property type="entry name" value="PyrdxlP-dep_Trfase"/>
</dbReference>